<dbReference type="Gene3D" id="3.30.460.10">
    <property type="entry name" value="Beta Polymerase, domain 2"/>
    <property type="match status" value="1"/>
</dbReference>
<proteinExistence type="predicted"/>
<evidence type="ECO:0008006" key="3">
    <source>
        <dbReference type="Google" id="ProtNLM"/>
    </source>
</evidence>
<dbReference type="SUPFAM" id="SSF81301">
    <property type="entry name" value="Nucleotidyltransferase"/>
    <property type="match status" value="1"/>
</dbReference>
<reference evidence="2" key="1">
    <citation type="submission" date="2015-03" db="EMBL/GenBank/DDBJ databases">
        <authorList>
            <person name="Wibberg D."/>
        </authorList>
    </citation>
    <scope>NUCLEOTIDE SEQUENCE [LARGE SCALE GENOMIC DNA]</scope>
</reference>
<dbReference type="HOGENOM" id="CLU_086407_2_1_9"/>
<accession>A0A0E4CX78</accession>
<dbReference type="PATRIC" id="fig|1073571.4.peg.3926"/>
<dbReference type="Proteomes" id="UP000033163">
    <property type="component" value="Chromosome I"/>
</dbReference>
<dbReference type="InterPro" id="IPR043519">
    <property type="entry name" value="NT_sf"/>
</dbReference>
<dbReference type="InterPro" id="IPR007344">
    <property type="entry name" value="GrpB/CoaE"/>
</dbReference>
<dbReference type="AlphaFoldDB" id="A0A0E4CX78"/>
<name>A0A0E4CX78_9BACL</name>
<dbReference type="EMBL" id="LN831776">
    <property type="protein sequence ID" value="CQR56074.1"/>
    <property type="molecule type" value="Genomic_DNA"/>
</dbReference>
<dbReference type="KEGG" id="pri:PRIO_3671"/>
<dbReference type="Pfam" id="PF04229">
    <property type="entry name" value="GrpB"/>
    <property type="match status" value="1"/>
</dbReference>
<sequence>MKNIAEKTKIVEVVPYDPAWKKEFIRLRDFLLEITGDLIIAAEHVGSTSVEGLSAKPIIDIDLVMESYEVFPEIVQRLSQYGYVHQGDLGIEGREAFRREQEDGFMKYHLYVCPKDGKGYLEHIALRDYMRLNPAAAREYEEVKLKLADQFRYDIDAYCEGKTEVVHSILRKAGYII</sequence>
<evidence type="ECO:0000313" key="2">
    <source>
        <dbReference type="Proteomes" id="UP000033163"/>
    </source>
</evidence>
<dbReference type="PANTHER" id="PTHR34822:SF1">
    <property type="entry name" value="GRPB FAMILY PROTEIN"/>
    <property type="match status" value="1"/>
</dbReference>
<protein>
    <recommendedName>
        <fullName evidence="3">GrpB family protein</fullName>
    </recommendedName>
</protein>
<gene>
    <name evidence="1" type="ORF">PRIO_3671</name>
</gene>
<dbReference type="PANTHER" id="PTHR34822">
    <property type="entry name" value="GRPB DOMAIN PROTEIN (AFU_ORTHOLOGUE AFUA_1G01530)"/>
    <property type="match status" value="1"/>
</dbReference>
<organism evidence="1 2">
    <name type="scientific">Paenibacillus riograndensis SBR5</name>
    <dbReference type="NCBI Taxonomy" id="1073571"/>
    <lineage>
        <taxon>Bacteria</taxon>
        <taxon>Bacillati</taxon>
        <taxon>Bacillota</taxon>
        <taxon>Bacilli</taxon>
        <taxon>Bacillales</taxon>
        <taxon>Paenibacillaceae</taxon>
        <taxon>Paenibacillus</taxon>
        <taxon>Paenibacillus sonchi group</taxon>
    </lineage>
</organism>
<dbReference type="RefSeq" id="WP_020431029.1">
    <property type="nucleotide sequence ID" value="NZ_AGBD01001170.1"/>
</dbReference>
<evidence type="ECO:0000313" key="1">
    <source>
        <dbReference type="EMBL" id="CQR56074.1"/>
    </source>
</evidence>